<feature type="compositionally biased region" description="Basic and acidic residues" evidence="1">
    <location>
        <begin position="115"/>
        <end position="125"/>
    </location>
</feature>
<feature type="region of interest" description="Disordered" evidence="1">
    <location>
        <begin position="1"/>
        <end position="131"/>
    </location>
</feature>
<comment type="caution">
    <text evidence="2">The sequence shown here is derived from an EMBL/GenBank/DDBJ whole genome shotgun (WGS) entry which is preliminary data.</text>
</comment>
<protein>
    <submittedName>
        <fullName evidence="2">Uncharacterized protein</fullName>
    </submittedName>
</protein>
<feature type="compositionally biased region" description="Basic and acidic residues" evidence="1">
    <location>
        <begin position="63"/>
        <end position="79"/>
    </location>
</feature>
<dbReference type="Proteomes" id="UP001165065">
    <property type="component" value="Unassembled WGS sequence"/>
</dbReference>
<dbReference type="EMBL" id="BRYA01001460">
    <property type="protein sequence ID" value="GMI43728.1"/>
    <property type="molecule type" value="Genomic_DNA"/>
</dbReference>
<evidence type="ECO:0000313" key="2">
    <source>
        <dbReference type="EMBL" id="GMI43728.1"/>
    </source>
</evidence>
<dbReference type="AlphaFoldDB" id="A0A9W7LBN3"/>
<feature type="compositionally biased region" description="Low complexity" evidence="1">
    <location>
        <begin position="11"/>
        <end position="21"/>
    </location>
</feature>
<keyword evidence="3" id="KW-1185">Reference proteome</keyword>
<accession>A0A9W7LBN3</accession>
<gene>
    <name evidence="2" type="ORF">TrCOL_g13535</name>
</gene>
<reference evidence="3" key="1">
    <citation type="journal article" date="2023" name="Commun. Biol.">
        <title>Genome analysis of Parmales, the sister group of diatoms, reveals the evolutionary specialization of diatoms from phago-mixotrophs to photoautotrophs.</title>
        <authorList>
            <person name="Ban H."/>
            <person name="Sato S."/>
            <person name="Yoshikawa S."/>
            <person name="Yamada K."/>
            <person name="Nakamura Y."/>
            <person name="Ichinomiya M."/>
            <person name="Sato N."/>
            <person name="Blanc-Mathieu R."/>
            <person name="Endo H."/>
            <person name="Kuwata A."/>
            <person name="Ogata H."/>
        </authorList>
    </citation>
    <scope>NUCLEOTIDE SEQUENCE [LARGE SCALE GENOMIC DNA]</scope>
</reference>
<feature type="compositionally biased region" description="Pro residues" evidence="1">
    <location>
        <begin position="22"/>
        <end position="34"/>
    </location>
</feature>
<organism evidence="2 3">
    <name type="scientific">Triparma columacea</name>
    <dbReference type="NCBI Taxonomy" id="722753"/>
    <lineage>
        <taxon>Eukaryota</taxon>
        <taxon>Sar</taxon>
        <taxon>Stramenopiles</taxon>
        <taxon>Ochrophyta</taxon>
        <taxon>Bolidophyceae</taxon>
        <taxon>Parmales</taxon>
        <taxon>Triparmaceae</taxon>
        <taxon>Triparma</taxon>
    </lineage>
</organism>
<proteinExistence type="predicted"/>
<sequence length="131" mass="13564">MPSIEKMSLVSSRSPSSASSSDPPPAPYTPPPRRPSSTKSSKKSSSGRKGGVLADVPVNGENAGEKVEEGRKFERREGEGMDPLDGVPEIRGGTGVDFVGTGVKGRKKNGGKITGRGERDGEGEITRGVVG</sequence>
<name>A0A9W7LBN3_9STRA</name>
<evidence type="ECO:0000256" key="1">
    <source>
        <dbReference type="SAM" id="MobiDB-lite"/>
    </source>
</evidence>
<evidence type="ECO:0000313" key="3">
    <source>
        <dbReference type="Proteomes" id="UP001165065"/>
    </source>
</evidence>